<evidence type="ECO:0000256" key="5">
    <source>
        <dbReference type="SAM" id="MobiDB-lite"/>
    </source>
</evidence>
<feature type="domain" description="Major facilitator superfamily (MFS) profile" evidence="7">
    <location>
        <begin position="48"/>
        <end position="536"/>
    </location>
</feature>
<keyword evidence="4 6" id="KW-0472">Membrane</keyword>
<dbReference type="InterPro" id="IPR036259">
    <property type="entry name" value="MFS_trans_sf"/>
</dbReference>
<evidence type="ECO:0000256" key="6">
    <source>
        <dbReference type="SAM" id="Phobius"/>
    </source>
</evidence>
<comment type="subcellular location">
    <subcellularLocation>
        <location evidence="1">Membrane</location>
        <topology evidence="1">Multi-pass membrane protein</topology>
    </subcellularLocation>
</comment>
<dbReference type="Proteomes" id="UP001303115">
    <property type="component" value="Unassembled WGS sequence"/>
</dbReference>
<feature type="transmembrane region" description="Helical" evidence="6">
    <location>
        <begin position="377"/>
        <end position="397"/>
    </location>
</feature>
<dbReference type="EMBL" id="MU854471">
    <property type="protein sequence ID" value="KAK4034643.1"/>
    <property type="molecule type" value="Genomic_DNA"/>
</dbReference>
<dbReference type="CDD" id="cd17502">
    <property type="entry name" value="MFS_Azr1_MDR_like"/>
    <property type="match status" value="1"/>
</dbReference>
<dbReference type="Gene3D" id="1.20.1250.20">
    <property type="entry name" value="MFS general substrate transporter like domains"/>
    <property type="match status" value="2"/>
</dbReference>
<dbReference type="SUPFAM" id="SSF103473">
    <property type="entry name" value="MFS general substrate transporter"/>
    <property type="match status" value="2"/>
</dbReference>
<feature type="transmembrane region" description="Helical" evidence="6">
    <location>
        <begin position="113"/>
        <end position="132"/>
    </location>
</feature>
<feature type="transmembrane region" description="Helical" evidence="6">
    <location>
        <begin position="242"/>
        <end position="262"/>
    </location>
</feature>
<feature type="transmembrane region" description="Helical" evidence="6">
    <location>
        <begin position="45"/>
        <end position="63"/>
    </location>
</feature>
<feature type="transmembrane region" description="Helical" evidence="6">
    <location>
        <begin position="268"/>
        <end position="292"/>
    </location>
</feature>
<evidence type="ECO:0000259" key="7">
    <source>
        <dbReference type="PROSITE" id="PS50850"/>
    </source>
</evidence>
<organism evidence="8 9">
    <name type="scientific">Parachaetomium inaequale</name>
    <dbReference type="NCBI Taxonomy" id="2588326"/>
    <lineage>
        <taxon>Eukaryota</taxon>
        <taxon>Fungi</taxon>
        <taxon>Dikarya</taxon>
        <taxon>Ascomycota</taxon>
        <taxon>Pezizomycotina</taxon>
        <taxon>Sordariomycetes</taxon>
        <taxon>Sordariomycetidae</taxon>
        <taxon>Sordariales</taxon>
        <taxon>Chaetomiaceae</taxon>
        <taxon>Parachaetomium</taxon>
    </lineage>
</organism>
<dbReference type="GO" id="GO:0022857">
    <property type="term" value="F:transmembrane transporter activity"/>
    <property type="evidence" value="ECO:0007669"/>
    <property type="project" value="InterPro"/>
</dbReference>
<feature type="transmembrane region" description="Helical" evidence="6">
    <location>
        <begin position="351"/>
        <end position="370"/>
    </location>
</feature>
<protein>
    <submittedName>
        <fullName evidence="8">HC-toxin efflux carrier</fullName>
    </submittedName>
</protein>
<keyword evidence="3 6" id="KW-1133">Transmembrane helix</keyword>
<evidence type="ECO:0000256" key="2">
    <source>
        <dbReference type="ARBA" id="ARBA00022692"/>
    </source>
</evidence>
<evidence type="ECO:0000256" key="1">
    <source>
        <dbReference type="ARBA" id="ARBA00004141"/>
    </source>
</evidence>
<proteinExistence type="predicted"/>
<feature type="transmembrane region" description="Helical" evidence="6">
    <location>
        <begin position="513"/>
        <end position="531"/>
    </location>
</feature>
<feature type="transmembrane region" description="Helical" evidence="6">
    <location>
        <begin position="435"/>
        <end position="457"/>
    </location>
</feature>
<feature type="transmembrane region" description="Helical" evidence="6">
    <location>
        <begin position="312"/>
        <end position="331"/>
    </location>
</feature>
<dbReference type="GO" id="GO:0005886">
    <property type="term" value="C:plasma membrane"/>
    <property type="evidence" value="ECO:0007669"/>
    <property type="project" value="TreeGrafter"/>
</dbReference>
<keyword evidence="2 6" id="KW-0812">Transmembrane</keyword>
<dbReference type="AlphaFoldDB" id="A0AAN6PD96"/>
<comment type="caution">
    <text evidence="8">The sequence shown here is derived from an EMBL/GenBank/DDBJ whole genome shotgun (WGS) entry which is preliminary data.</text>
</comment>
<dbReference type="Pfam" id="PF07690">
    <property type="entry name" value="MFS_1"/>
    <property type="match status" value="1"/>
</dbReference>
<dbReference type="PANTHER" id="PTHR23501:SF198">
    <property type="entry name" value="AZOLE RESISTANCE PROTEIN 1-RELATED"/>
    <property type="match status" value="1"/>
</dbReference>
<dbReference type="PANTHER" id="PTHR23501">
    <property type="entry name" value="MAJOR FACILITATOR SUPERFAMILY"/>
    <property type="match status" value="1"/>
</dbReference>
<sequence>MAPGTDIQAADAKSEKKIAGKDADTAKIDISDDIDPANEVQGTKLVLIHLAICLCTFLVGLDFNLIATAVPVITAEFDSTRDIGWYGAAFMVAMSASQPLAGKVYTLFSKKLVYLLYLLAFEVGSLVCGLAPSSSALIAGRTIAGFGASGLFAGGFTILTTIIPLHKRAVWTGVMGATFSIASIVGPVIAGALTQNVTWRWCFYINLPIGGAAAVVFFVLVHVKPAETERKPIWAKLQSLDALGFVLFAASITMLLLALQWGGIEHPWSSSVIIGLLVGFGVVMLLFIFWTLRQQENALIPPRLFTVNRNPVLLCAAAFFVNGPFQVIIYWLPVWFQGVLGASPTQSGVNFFPTVVSDVLAAFVGSAIVAQLGWWNPFLLLAEVCVCLCGGLLTTIYPDVAGAHWVGFQILGGVGYSLASNLSHLAMQSSLPQDLVPLGSSTLLSVISTSCSIFMAIGQAVFQRQLQVNLGGVIPSRMVDGIIDSGVTTVASQVDSSELPAVIEKYSLSVTQVFYIPAVAPVISFFLLLGCKWISTKSKQSPVAATAPGGGVGSDTEKGMGAAEDELKGKE</sequence>
<evidence type="ECO:0000313" key="8">
    <source>
        <dbReference type="EMBL" id="KAK4034643.1"/>
    </source>
</evidence>
<feature type="transmembrane region" description="Helical" evidence="6">
    <location>
        <begin position="170"/>
        <end position="192"/>
    </location>
</feature>
<feature type="transmembrane region" description="Helical" evidence="6">
    <location>
        <begin position="138"/>
        <end position="163"/>
    </location>
</feature>
<evidence type="ECO:0000313" key="9">
    <source>
        <dbReference type="Proteomes" id="UP001303115"/>
    </source>
</evidence>
<dbReference type="PROSITE" id="PS50850">
    <property type="entry name" value="MFS"/>
    <property type="match status" value="1"/>
</dbReference>
<feature type="transmembrane region" description="Helical" evidence="6">
    <location>
        <begin position="198"/>
        <end position="221"/>
    </location>
</feature>
<feature type="transmembrane region" description="Helical" evidence="6">
    <location>
        <begin position="403"/>
        <end position="423"/>
    </location>
</feature>
<feature type="transmembrane region" description="Helical" evidence="6">
    <location>
        <begin position="83"/>
        <end position="101"/>
    </location>
</feature>
<feature type="region of interest" description="Disordered" evidence="5">
    <location>
        <begin position="540"/>
        <end position="571"/>
    </location>
</feature>
<evidence type="ECO:0000256" key="3">
    <source>
        <dbReference type="ARBA" id="ARBA00022989"/>
    </source>
</evidence>
<reference evidence="9" key="1">
    <citation type="journal article" date="2023" name="Mol. Phylogenet. Evol.">
        <title>Genome-scale phylogeny and comparative genomics of the fungal order Sordariales.</title>
        <authorList>
            <person name="Hensen N."/>
            <person name="Bonometti L."/>
            <person name="Westerberg I."/>
            <person name="Brannstrom I.O."/>
            <person name="Guillou S."/>
            <person name="Cros-Aarteil S."/>
            <person name="Calhoun S."/>
            <person name="Haridas S."/>
            <person name="Kuo A."/>
            <person name="Mondo S."/>
            <person name="Pangilinan J."/>
            <person name="Riley R."/>
            <person name="LaButti K."/>
            <person name="Andreopoulos B."/>
            <person name="Lipzen A."/>
            <person name="Chen C."/>
            <person name="Yan M."/>
            <person name="Daum C."/>
            <person name="Ng V."/>
            <person name="Clum A."/>
            <person name="Steindorff A."/>
            <person name="Ohm R.A."/>
            <person name="Martin F."/>
            <person name="Silar P."/>
            <person name="Natvig D.O."/>
            <person name="Lalanne C."/>
            <person name="Gautier V."/>
            <person name="Ament-Velasquez S.L."/>
            <person name="Kruys A."/>
            <person name="Hutchinson M.I."/>
            <person name="Powell A.J."/>
            <person name="Barry K."/>
            <person name="Miller A.N."/>
            <person name="Grigoriev I.V."/>
            <person name="Debuchy R."/>
            <person name="Gladieux P."/>
            <person name="Hiltunen Thoren M."/>
            <person name="Johannesson H."/>
        </authorList>
    </citation>
    <scope>NUCLEOTIDE SEQUENCE [LARGE SCALE GENOMIC DNA]</scope>
    <source>
        <strain evidence="9">CBS 284.82</strain>
    </source>
</reference>
<gene>
    <name evidence="8" type="ORF">C8A01DRAFT_49022</name>
</gene>
<accession>A0AAN6PD96</accession>
<name>A0AAN6PD96_9PEZI</name>
<keyword evidence="9" id="KW-1185">Reference proteome</keyword>
<dbReference type="InterPro" id="IPR011701">
    <property type="entry name" value="MFS"/>
</dbReference>
<dbReference type="InterPro" id="IPR020846">
    <property type="entry name" value="MFS_dom"/>
</dbReference>
<evidence type="ECO:0000256" key="4">
    <source>
        <dbReference type="ARBA" id="ARBA00023136"/>
    </source>
</evidence>